<dbReference type="FunFam" id="3.40.605.10:FF:000001">
    <property type="entry name" value="Aldehyde dehydrogenase 1"/>
    <property type="match status" value="1"/>
</dbReference>
<dbReference type="Proteomes" id="UP001138757">
    <property type="component" value="Unassembled WGS sequence"/>
</dbReference>
<feature type="domain" description="Aldehyde dehydrogenase" evidence="3">
    <location>
        <begin position="34"/>
        <end position="498"/>
    </location>
</feature>
<dbReference type="InterPro" id="IPR015590">
    <property type="entry name" value="Aldehyde_DH_dom"/>
</dbReference>
<evidence type="ECO:0000259" key="3">
    <source>
        <dbReference type="Pfam" id="PF00171"/>
    </source>
</evidence>
<dbReference type="Gene3D" id="3.40.605.10">
    <property type="entry name" value="Aldehyde Dehydrogenase, Chain A, domain 1"/>
    <property type="match status" value="1"/>
</dbReference>
<evidence type="ECO:0000313" key="5">
    <source>
        <dbReference type="Proteomes" id="UP001138757"/>
    </source>
</evidence>
<reference evidence="4" key="1">
    <citation type="submission" date="2021-05" db="EMBL/GenBank/DDBJ databases">
        <title>Genome of Sphingobium sp. strain.</title>
        <authorList>
            <person name="Fan R."/>
        </authorList>
    </citation>
    <scope>NUCLEOTIDE SEQUENCE</scope>
    <source>
        <strain evidence="4">H33</strain>
    </source>
</reference>
<keyword evidence="2" id="KW-0560">Oxidoreductase</keyword>
<proteinExistence type="inferred from homology"/>
<dbReference type="InterPro" id="IPR016160">
    <property type="entry name" value="Ald_DH_CS_CYS"/>
</dbReference>
<comment type="caution">
    <text evidence="4">The sequence shown here is derived from an EMBL/GenBank/DDBJ whole genome shotgun (WGS) entry which is preliminary data.</text>
</comment>
<dbReference type="RefSeq" id="WP_214621774.1">
    <property type="nucleotide sequence ID" value="NZ_JAHGAW010000002.1"/>
</dbReference>
<gene>
    <name evidence="4" type="ORF">KK488_03635</name>
</gene>
<organism evidence="4 5">
    <name type="scientific">Sphingobium nicotianae</name>
    <dbReference type="NCBI Taxonomy" id="2782607"/>
    <lineage>
        <taxon>Bacteria</taxon>
        <taxon>Pseudomonadati</taxon>
        <taxon>Pseudomonadota</taxon>
        <taxon>Alphaproteobacteria</taxon>
        <taxon>Sphingomonadales</taxon>
        <taxon>Sphingomonadaceae</taxon>
        <taxon>Sphingobium</taxon>
    </lineage>
</organism>
<evidence type="ECO:0000256" key="2">
    <source>
        <dbReference type="ARBA" id="ARBA00023002"/>
    </source>
</evidence>
<dbReference type="SUPFAM" id="SSF53720">
    <property type="entry name" value="ALDH-like"/>
    <property type="match status" value="1"/>
</dbReference>
<dbReference type="InterPro" id="IPR016163">
    <property type="entry name" value="Ald_DH_C"/>
</dbReference>
<dbReference type="CDD" id="cd07112">
    <property type="entry name" value="ALDH_GABALDH-PuuC"/>
    <property type="match status" value="1"/>
</dbReference>
<dbReference type="GO" id="GO:0004030">
    <property type="term" value="F:aldehyde dehydrogenase [NAD(P)+] activity"/>
    <property type="evidence" value="ECO:0007669"/>
    <property type="project" value="UniProtKB-ARBA"/>
</dbReference>
<name>A0A9X1IPF4_9SPHN</name>
<accession>A0A9X1IPF4</accession>
<evidence type="ECO:0000256" key="1">
    <source>
        <dbReference type="ARBA" id="ARBA00009986"/>
    </source>
</evidence>
<dbReference type="InterPro" id="IPR016162">
    <property type="entry name" value="Ald_DH_N"/>
</dbReference>
<dbReference type="FunFam" id="3.40.309.10:FF:000012">
    <property type="entry name" value="Betaine aldehyde dehydrogenase"/>
    <property type="match status" value="1"/>
</dbReference>
<sequence length="503" mass="53876">MTDIANVVGNNNIWHQRASEIRPETRLFIDGQFVAAEGGATFDTVNPTNGTVIAAIAQGTRADVDLAVSAARKAFASGVWSRMAPRDRMAVLYRLADLIEQNAETFALLDSLDMGKPVADMLGYDVPQSVLTFRYLAEAIDKIEGAVTNTAHDALHMIVREPIGVVACIVPWNFPLMMAAWKVAPALATGNSVVLKPAEQSPLSALLLAQLFKDAGGPDGVFNVVNGYGEEVGAALGLHMGIDKIAFTGSTEVGKLMMVYSGQSNMKRVSTECGGKSPQIIMPDADLDAVIPYAVGGIFYNQGEVCSAGSRLLVHKTLVAEFTERFQDYARANVQVGDPLVEGVTMGPLVTATQAQQVRNYIKRGAEEGAKTAFTLEVPGELEGGNFVSPTLFGAVTPDMTIAREEVFGPVAALLSFETPEQAIQIANDTQYGLAASIWTRDLNTAHSMSRAVEAGIVWVNCYDHGDMTQPWGGYKQSGQGRDKCIEGMLAHTQTKSVWINLG</sequence>
<dbReference type="AlphaFoldDB" id="A0A9X1IPF4"/>
<comment type="similarity">
    <text evidence="1">Belongs to the aldehyde dehydrogenase family.</text>
</comment>
<dbReference type="Gene3D" id="3.40.309.10">
    <property type="entry name" value="Aldehyde Dehydrogenase, Chain A, domain 2"/>
    <property type="match status" value="1"/>
</dbReference>
<dbReference type="EMBL" id="JAHGAW010000002">
    <property type="protein sequence ID" value="MBT2186029.1"/>
    <property type="molecule type" value="Genomic_DNA"/>
</dbReference>
<dbReference type="Pfam" id="PF00171">
    <property type="entry name" value="Aldedh"/>
    <property type="match status" value="1"/>
</dbReference>
<keyword evidence="5" id="KW-1185">Reference proteome</keyword>
<dbReference type="PROSITE" id="PS00070">
    <property type="entry name" value="ALDEHYDE_DEHYDR_CYS"/>
    <property type="match status" value="1"/>
</dbReference>
<protein>
    <submittedName>
        <fullName evidence="4">Aldehyde dehydrogenase</fullName>
    </submittedName>
</protein>
<dbReference type="InterPro" id="IPR016161">
    <property type="entry name" value="Ald_DH/histidinol_DH"/>
</dbReference>
<dbReference type="PANTHER" id="PTHR11699">
    <property type="entry name" value="ALDEHYDE DEHYDROGENASE-RELATED"/>
    <property type="match status" value="1"/>
</dbReference>
<evidence type="ECO:0000313" key="4">
    <source>
        <dbReference type="EMBL" id="MBT2186029.1"/>
    </source>
</evidence>